<keyword evidence="2" id="KW-1185">Reference proteome</keyword>
<proteinExistence type="predicted"/>
<comment type="caution">
    <text evidence="1">The sequence shown here is derived from an EMBL/GenBank/DDBJ whole genome shotgun (WGS) entry which is preliminary data.</text>
</comment>
<accession>A0A8J8WN28</accession>
<organism evidence="1 2">
    <name type="scientific">Chionoecetes opilio</name>
    <name type="common">Atlantic snow crab</name>
    <name type="synonym">Cancer opilio</name>
    <dbReference type="NCBI Taxonomy" id="41210"/>
    <lineage>
        <taxon>Eukaryota</taxon>
        <taxon>Metazoa</taxon>
        <taxon>Ecdysozoa</taxon>
        <taxon>Arthropoda</taxon>
        <taxon>Crustacea</taxon>
        <taxon>Multicrustacea</taxon>
        <taxon>Malacostraca</taxon>
        <taxon>Eumalacostraca</taxon>
        <taxon>Eucarida</taxon>
        <taxon>Decapoda</taxon>
        <taxon>Pleocyemata</taxon>
        <taxon>Brachyura</taxon>
        <taxon>Eubrachyura</taxon>
        <taxon>Majoidea</taxon>
        <taxon>Majidae</taxon>
        <taxon>Chionoecetes</taxon>
    </lineage>
</organism>
<gene>
    <name evidence="1" type="ORF">GWK47_025846</name>
</gene>
<dbReference type="OrthoDB" id="10061004at2759"/>
<dbReference type="PANTHER" id="PTHR47027:SF24">
    <property type="entry name" value="RIBONUCLEASE H"/>
    <property type="match status" value="1"/>
</dbReference>
<evidence type="ECO:0000313" key="1">
    <source>
        <dbReference type="EMBL" id="KAG0699279.1"/>
    </source>
</evidence>
<dbReference type="AlphaFoldDB" id="A0A8J8WN28"/>
<dbReference type="EMBL" id="JACEEZ010025606">
    <property type="protein sequence ID" value="KAG0699279.1"/>
    <property type="molecule type" value="Genomic_DNA"/>
</dbReference>
<dbReference type="Proteomes" id="UP000770661">
    <property type="component" value="Unassembled WGS sequence"/>
</dbReference>
<reference evidence="1" key="1">
    <citation type="submission" date="2020-07" db="EMBL/GenBank/DDBJ databases">
        <title>The High-quality genome of the commercially important snow crab, Chionoecetes opilio.</title>
        <authorList>
            <person name="Jeong J.-H."/>
            <person name="Ryu S."/>
        </authorList>
    </citation>
    <scope>NUCLEOTIDE SEQUENCE</scope>
    <source>
        <strain evidence="1">MADBK_172401_WGS</strain>
        <tissue evidence="1">Digestive gland</tissue>
    </source>
</reference>
<protein>
    <submittedName>
        <fullName evidence="1">LINE-1 retrotransposable element ORF2 protein</fullName>
    </submittedName>
</protein>
<name>A0A8J8WN28_CHIOP</name>
<dbReference type="PANTHER" id="PTHR47027">
    <property type="entry name" value="REVERSE TRANSCRIPTASE DOMAIN-CONTAINING PROTEIN"/>
    <property type="match status" value="1"/>
</dbReference>
<evidence type="ECO:0000313" key="2">
    <source>
        <dbReference type="Proteomes" id="UP000770661"/>
    </source>
</evidence>
<sequence>MDWVLDKVVDQSDCGASVGNTKITDLVFADDAVIFAESLEVLVMALEALHEEAKPLGLEVSWLKTKVQVFGDLLDEAVQSVHACGEDIEILESFTYIGSAVHNDGGSRQEVLRRIGIAHGVMDSLSGSIWRCWYLCRRTKIRIFKSLVIPVLLYGCETWTLNSDLKRRINAFDLMSILEELASRSKTTKLWVDILIKPVFIMMMFIRAEREGDWPLHFEAITLMMPYFYAAGHVHYARYGLFYLRSMEALPTKVLDLFMKGEHVLRHIPGIWNGIWSDMYIETTFMRYGHGKGGIIGITLKPETLKIWALSLHLCSKLESNLSEMVDGDGGNVQIIHKEEAQARISSDRKDREGIRHKLELSINPLAPVSHPEGIVNIVSGSRVGPATVNVQDSLEVGREQMAEFETTWPEHFHDTINKKITTMAVTRKSVNVGETKVFETSLIYSRVVGLQASSRQADIKEVLAHELAPIPTSMFTDAGEMRCSTGKSVLKTQLKVEVSSRNAPNTDITIIDDSALLWVIHWPVGGTVKTYVLNFRQHIEWKLQKGDVYLVFDRYYEYSTKGVTRSVRNTEASRVHQLKVTTELPSQKVILTVIENKKQLIDIICTELKGEVSFHRNHIQNHKLIITSQDKTPIEISNGGLIINRGDMNTTHEEADIIIVQQMLMAAKEKPTSITVLSDDKNVFVLLLHYYLDDGLKFMRRHVPHRDYTTKPTDQPWFGYRCRVAAEAKYSVWLRFKRNPTRRNKDLHRAACRRMVVSSKRAIKKWEEDLRRKLRGPGVGNKTWWTLVKEKQGISRQDSIPPLTKQDGTAAVSSKEKALLLANLLSAKMKVEAPRQPPPRLEQQCVETVHKVEVTQAHVEHILRGLDTKKATGPDDVSPHLLKQCARELSVPLTTVSTACMQENTWPSVWKEARVLPVHKRSSRSDPKNYRPISLLSVVGKVLERIVAEVTFAPEKTQAMVVSRSPAAGPAVEGRLRFGGVPLPFQEAVKVLGVEVDRELRFDGHIKPIAKKASHRVSDLRRVASFLDRGGKLLLYKAQIRPYLEYAALSWISCAASHTRRLDSIQRRVLRLVDAADPPDPPAQFEPVSPRDSLEHRRDVAALVVFHKAQVQGVPHLAGLRQPPRITTRSTRTVLTSGDAVEVPRSRASQHQRTFVGRISRMWNIFTAAVPHIEEMNTQRIKLAANRWRLSKPTPLTLVILRH</sequence>